<dbReference type="Gene3D" id="3.30.450.20">
    <property type="entry name" value="PAS domain"/>
    <property type="match status" value="2"/>
</dbReference>
<evidence type="ECO:0000256" key="7">
    <source>
        <dbReference type="SAM" id="Phobius"/>
    </source>
</evidence>
<evidence type="ECO:0000313" key="11">
    <source>
        <dbReference type="Proteomes" id="UP001610063"/>
    </source>
</evidence>
<keyword evidence="7" id="KW-0812">Transmembrane</keyword>
<organism evidence="10 11">
    <name type="scientific">Marinoscillum luteum</name>
    <dbReference type="NCBI Taxonomy" id="861051"/>
    <lineage>
        <taxon>Bacteria</taxon>
        <taxon>Pseudomonadati</taxon>
        <taxon>Bacteroidota</taxon>
        <taxon>Cytophagia</taxon>
        <taxon>Cytophagales</taxon>
        <taxon>Reichenbachiellaceae</taxon>
        <taxon>Marinoscillum</taxon>
    </lineage>
</organism>
<dbReference type="InterPro" id="IPR050351">
    <property type="entry name" value="BphY/WalK/GraS-like"/>
</dbReference>
<dbReference type="InterPro" id="IPR058544">
    <property type="entry name" value="ETR1_N"/>
</dbReference>
<keyword evidence="8" id="KW-0732">Signal</keyword>
<evidence type="ECO:0000313" key="10">
    <source>
        <dbReference type="EMBL" id="MFH6982984.1"/>
    </source>
</evidence>
<dbReference type="Proteomes" id="UP001610063">
    <property type="component" value="Unassembled WGS sequence"/>
</dbReference>
<sequence>MNLNAIITFLFFLAALPLGATEDPISIQGDIATCAIQQPSQASISIGQYFGGLLDTSRWPARWTCGDWNETEGWVYIISDITIFLSYFSIPIMLLWYVREKPLGHLRWIVLLFVAFIGLCGITHLLDATLFWEPVYRLSGFTKLLTGLVSMATAVVLGFVIPSALKFKSPKEMQEEINERRKLQEIFEIFVKYSPGATAMLDSDLEFMMVNDNWYRDYKLEGADITGLSFNAVFPNVDTDDKWTNALTAALTGQVTESERAELKYNGETIYLKWRTQPWRLSNGNVGGVFLFTEIITENVRLEKELFQKNKQAQKQAQTMLSMSEVAQIGTWEFDLINNTIEWSDVVYDIHEIERGENIDLTKGINFYHNDFRNIITKALDNAIQHHEPYDLELTLITAKQNVIWVRAIGQPVVKNGKVIALRGLFQNIDTKKKAELILANMNVLLEKKVVQRTSELENVNRELEAFTYTVSHDLRAPLRAINSFSEALIEDYGELIPENGVRYLSRITRNSVKMGQLIDDLLEYSRVTRITGGYETINVQKIVSEIVEDTFTNSSSHIKIKPLPSVQGIQSLVRQVFQNIISNAIKYSNNEDQPTIVLEGQTMGNEVVFSISDNGVGFDTKYSEKLYGMFERLHTDDQFEGTGVGLALCKKIMDRHHGRIWAVSSEGKGSTFYLAFPVNVSDKPTEV</sequence>
<dbReference type="InterPro" id="IPR003594">
    <property type="entry name" value="HATPase_dom"/>
</dbReference>
<dbReference type="EC" id="2.7.13.3" evidence="2"/>
<dbReference type="InterPro" id="IPR013656">
    <property type="entry name" value="PAS_4"/>
</dbReference>
<keyword evidence="6 7" id="KW-0472">Membrane</keyword>
<keyword evidence="10" id="KW-0067">ATP-binding</keyword>
<dbReference type="Pfam" id="PF02518">
    <property type="entry name" value="HATPase_c"/>
    <property type="match status" value="1"/>
</dbReference>
<evidence type="ECO:0000256" key="3">
    <source>
        <dbReference type="ARBA" id="ARBA00022553"/>
    </source>
</evidence>
<evidence type="ECO:0000256" key="2">
    <source>
        <dbReference type="ARBA" id="ARBA00012438"/>
    </source>
</evidence>
<dbReference type="NCBIfam" id="TIGR00229">
    <property type="entry name" value="sensory_box"/>
    <property type="match status" value="1"/>
</dbReference>
<dbReference type="PRINTS" id="PR00344">
    <property type="entry name" value="BCTRLSENSOR"/>
</dbReference>
<dbReference type="InterPro" id="IPR000014">
    <property type="entry name" value="PAS"/>
</dbReference>
<dbReference type="SMART" id="SM00387">
    <property type="entry name" value="HATPase_c"/>
    <property type="match status" value="1"/>
</dbReference>
<dbReference type="Pfam" id="PF08448">
    <property type="entry name" value="PAS_4"/>
    <property type="match status" value="1"/>
</dbReference>
<dbReference type="Gene3D" id="3.30.565.10">
    <property type="entry name" value="Histidine kinase-like ATPase, C-terminal domain"/>
    <property type="match status" value="1"/>
</dbReference>
<dbReference type="InterPro" id="IPR035965">
    <property type="entry name" value="PAS-like_dom_sf"/>
</dbReference>
<dbReference type="GO" id="GO:0005524">
    <property type="term" value="F:ATP binding"/>
    <property type="evidence" value="ECO:0007669"/>
    <property type="project" value="UniProtKB-KW"/>
</dbReference>
<dbReference type="InterPro" id="IPR013655">
    <property type="entry name" value="PAS_fold_3"/>
</dbReference>
<evidence type="ECO:0000256" key="4">
    <source>
        <dbReference type="ARBA" id="ARBA00022679"/>
    </source>
</evidence>
<comment type="caution">
    <text evidence="10">The sequence shown here is derived from an EMBL/GenBank/DDBJ whole genome shotgun (WGS) entry which is preliminary data.</text>
</comment>
<name>A0ABW7N8H1_9BACT</name>
<evidence type="ECO:0000259" key="9">
    <source>
        <dbReference type="PROSITE" id="PS50109"/>
    </source>
</evidence>
<dbReference type="InterPro" id="IPR036097">
    <property type="entry name" value="HisK_dim/P_sf"/>
</dbReference>
<feature type="transmembrane region" description="Helical" evidence="7">
    <location>
        <begin position="73"/>
        <end position="97"/>
    </location>
</feature>
<dbReference type="RefSeq" id="WP_395416587.1">
    <property type="nucleotide sequence ID" value="NZ_JBIPKE010000013.1"/>
</dbReference>
<keyword evidence="11" id="KW-1185">Reference proteome</keyword>
<dbReference type="Pfam" id="PF00512">
    <property type="entry name" value="HisKA"/>
    <property type="match status" value="1"/>
</dbReference>
<dbReference type="Pfam" id="PF25487">
    <property type="entry name" value="ETR1_N"/>
    <property type="match status" value="1"/>
</dbReference>
<evidence type="ECO:0000256" key="1">
    <source>
        <dbReference type="ARBA" id="ARBA00000085"/>
    </source>
</evidence>
<keyword evidence="3" id="KW-0597">Phosphoprotein</keyword>
<feature type="chain" id="PRO_5046520379" description="histidine kinase" evidence="8">
    <location>
        <begin position="21"/>
        <end position="688"/>
    </location>
</feature>
<feature type="signal peptide" evidence="8">
    <location>
        <begin position="1"/>
        <end position="20"/>
    </location>
</feature>
<dbReference type="Gene3D" id="1.10.287.130">
    <property type="match status" value="1"/>
</dbReference>
<reference evidence="10 11" key="1">
    <citation type="journal article" date="2013" name="Int. J. Syst. Evol. Microbiol.">
        <title>Marinoscillum luteum sp. nov., isolated from marine sediment.</title>
        <authorList>
            <person name="Cha I.T."/>
            <person name="Park S.J."/>
            <person name="Kim S.J."/>
            <person name="Kim J.G."/>
            <person name="Jung M.Y."/>
            <person name="Shin K.S."/>
            <person name="Kwon K.K."/>
            <person name="Yang S.H."/>
            <person name="Seo Y.S."/>
            <person name="Rhee S.K."/>
        </authorList>
    </citation>
    <scope>NUCLEOTIDE SEQUENCE [LARGE SCALE GENOMIC DNA]</scope>
    <source>
        <strain evidence="10 11">KCTC 23939</strain>
    </source>
</reference>
<dbReference type="InterPro" id="IPR036890">
    <property type="entry name" value="HATPase_C_sf"/>
</dbReference>
<dbReference type="InterPro" id="IPR004358">
    <property type="entry name" value="Sig_transdc_His_kin-like_C"/>
</dbReference>
<evidence type="ECO:0000256" key="6">
    <source>
        <dbReference type="ARBA" id="ARBA00023136"/>
    </source>
</evidence>
<dbReference type="SUPFAM" id="SSF55785">
    <property type="entry name" value="PYP-like sensor domain (PAS domain)"/>
    <property type="match status" value="2"/>
</dbReference>
<dbReference type="SUPFAM" id="SSF47384">
    <property type="entry name" value="Homodimeric domain of signal transducing histidine kinase"/>
    <property type="match status" value="1"/>
</dbReference>
<comment type="catalytic activity">
    <reaction evidence="1">
        <text>ATP + protein L-histidine = ADP + protein N-phospho-L-histidine.</text>
        <dbReference type="EC" id="2.7.13.3"/>
    </reaction>
</comment>
<accession>A0ABW7N8H1</accession>
<keyword evidence="5" id="KW-0418">Kinase</keyword>
<proteinExistence type="predicted"/>
<evidence type="ECO:0000256" key="5">
    <source>
        <dbReference type="ARBA" id="ARBA00022777"/>
    </source>
</evidence>
<dbReference type="CDD" id="cd00082">
    <property type="entry name" value="HisKA"/>
    <property type="match status" value="1"/>
</dbReference>
<evidence type="ECO:0000256" key="8">
    <source>
        <dbReference type="SAM" id="SignalP"/>
    </source>
</evidence>
<dbReference type="Pfam" id="PF08447">
    <property type="entry name" value="PAS_3"/>
    <property type="match status" value="1"/>
</dbReference>
<dbReference type="SUPFAM" id="SSF55874">
    <property type="entry name" value="ATPase domain of HSP90 chaperone/DNA topoisomerase II/histidine kinase"/>
    <property type="match status" value="1"/>
</dbReference>
<feature type="transmembrane region" description="Helical" evidence="7">
    <location>
        <begin position="109"/>
        <end position="132"/>
    </location>
</feature>
<keyword evidence="10" id="KW-0547">Nucleotide-binding</keyword>
<gene>
    <name evidence="10" type="ORF">ACHKAR_06020</name>
</gene>
<dbReference type="InterPro" id="IPR003661">
    <property type="entry name" value="HisK_dim/P_dom"/>
</dbReference>
<feature type="transmembrane region" description="Helical" evidence="7">
    <location>
        <begin position="144"/>
        <end position="165"/>
    </location>
</feature>
<protein>
    <recommendedName>
        <fullName evidence="2">histidine kinase</fullName>
        <ecNumber evidence="2">2.7.13.3</ecNumber>
    </recommendedName>
</protein>
<feature type="domain" description="Histidine kinase" evidence="9">
    <location>
        <begin position="470"/>
        <end position="681"/>
    </location>
</feature>
<keyword evidence="7" id="KW-1133">Transmembrane helix</keyword>
<dbReference type="PROSITE" id="PS50109">
    <property type="entry name" value="HIS_KIN"/>
    <property type="match status" value="1"/>
</dbReference>
<dbReference type="PANTHER" id="PTHR42878:SF15">
    <property type="entry name" value="BACTERIOPHYTOCHROME"/>
    <property type="match status" value="1"/>
</dbReference>
<dbReference type="InterPro" id="IPR005467">
    <property type="entry name" value="His_kinase_dom"/>
</dbReference>
<keyword evidence="4" id="KW-0808">Transferase</keyword>
<dbReference type="SMART" id="SM00388">
    <property type="entry name" value="HisKA"/>
    <property type="match status" value="1"/>
</dbReference>
<dbReference type="EMBL" id="JBIPKE010000013">
    <property type="protein sequence ID" value="MFH6982984.1"/>
    <property type="molecule type" value="Genomic_DNA"/>
</dbReference>
<dbReference type="PANTHER" id="PTHR42878">
    <property type="entry name" value="TWO-COMPONENT HISTIDINE KINASE"/>
    <property type="match status" value="1"/>
</dbReference>